<sequence>MNNIGTKRIESERLILRQFVLEDDKAMFNNWASDAEVTKYLTWPAHKSLDISKQVLRDWVNNYKNPDFYQWAIIVKDFSIEPIGSISVVHQDEEVGMAHIGYCIGRKFWHEGITSEALKMVINFLFDEVHVNRIESRHDPRNLNSGRVMKKCGMIYEGTLRQSDRNNQGICDASYYAILASDRLKI</sequence>
<comment type="caution">
    <text evidence="2">The sequence shown here is derived from an EMBL/GenBank/DDBJ whole genome shotgun (WGS) entry which is preliminary data.</text>
</comment>
<feature type="domain" description="N-acetyltransferase" evidence="1">
    <location>
        <begin position="14"/>
        <end position="181"/>
    </location>
</feature>
<evidence type="ECO:0000313" key="2">
    <source>
        <dbReference type="EMBL" id="PEG30375.1"/>
    </source>
</evidence>
<evidence type="ECO:0000259" key="1">
    <source>
        <dbReference type="PROSITE" id="PS51186"/>
    </source>
</evidence>
<dbReference type="InterPro" id="IPR016181">
    <property type="entry name" value="Acyl_CoA_acyltransferase"/>
</dbReference>
<dbReference type="RefSeq" id="WP_058294547.1">
    <property type="nucleotide sequence ID" value="NZ_CAMRXG010000050.1"/>
</dbReference>
<protein>
    <submittedName>
        <fullName evidence="2">N-acetyltransferase</fullName>
    </submittedName>
</protein>
<dbReference type="EMBL" id="PDCJ01000001">
    <property type="protein sequence ID" value="PEG30375.1"/>
    <property type="molecule type" value="Genomic_DNA"/>
</dbReference>
<dbReference type="InterPro" id="IPR051531">
    <property type="entry name" value="N-acetyltransferase"/>
</dbReference>
<keyword evidence="2" id="KW-0808">Transferase</keyword>
<organism evidence="2 3">
    <name type="scientific">Clostridium neonatale</name>
    <dbReference type="NCBI Taxonomy" id="137838"/>
    <lineage>
        <taxon>Bacteria</taxon>
        <taxon>Bacillati</taxon>
        <taxon>Bacillota</taxon>
        <taxon>Clostridia</taxon>
        <taxon>Eubacteriales</taxon>
        <taxon>Clostridiaceae</taxon>
        <taxon>Clostridium</taxon>
    </lineage>
</organism>
<dbReference type="GO" id="GO:0016747">
    <property type="term" value="F:acyltransferase activity, transferring groups other than amino-acyl groups"/>
    <property type="evidence" value="ECO:0007669"/>
    <property type="project" value="InterPro"/>
</dbReference>
<dbReference type="InterPro" id="IPR000182">
    <property type="entry name" value="GNAT_dom"/>
</dbReference>
<name>A0A2A7MF93_9CLOT</name>
<dbReference type="STRING" id="137838.GCA_001458595_01683"/>
<accession>A0A2A7MF93</accession>
<dbReference type="PROSITE" id="PS51186">
    <property type="entry name" value="GNAT"/>
    <property type="match status" value="1"/>
</dbReference>
<dbReference type="Proteomes" id="UP000220840">
    <property type="component" value="Unassembled WGS sequence"/>
</dbReference>
<dbReference type="AlphaFoldDB" id="A0A2A7MF93"/>
<dbReference type="Pfam" id="PF13302">
    <property type="entry name" value="Acetyltransf_3"/>
    <property type="match status" value="1"/>
</dbReference>
<keyword evidence="3" id="KW-1185">Reference proteome</keyword>
<reference evidence="2 3" key="1">
    <citation type="submission" date="2017-10" db="EMBL/GenBank/DDBJ databases">
        <title>Effective Description of Clostridium neonatale sp. nov. linked to necrotizing enterocolitis in neonates and a clarification of species assignable to the genus Clostridium (Prazmowski 1880) emend. Lawson and Rainey 2016.</title>
        <authorList>
            <person name="Bernard K."/>
            <person name="Burdz T."/>
            <person name="Wiebe D."/>
            <person name="Balcewich B."/>
            <person name="Alfa M."/>
            <person name="Bernier A.-M."/>
        </authorList>
    </citation>
    <scope>NUCLEOTIDE SEQUENCE [LARGE SCALE GENOMIC DNA]</scope>
    <source>
        <strain evidence="2 3">LCDC99A005</strain>
    </source>
</reference>
<dbReference type="PANTHER" id="PTHR43792">
    <property type="entry name" value="GNAT FAMILY, PUTATIVE (AFU_ORTHOLOGUE AFUA_3G00765)-RELATED-RELATED"/>
    <property type="match status" value="1"/>
</dbReference>
<dbReference type="Gene3D" id="3.40.630.30">
    <property type="match status" value="1"/>
</dbReference>
<dbReference type="SUPFAM" id="SSF55729">
    <property type="entry name" value="Acyl-CoA N-acyltransferases (Nat)"/>
    <property type="match status" value="1"/>
</dbReference>
<evidence type="ECO:0000313" key="3">
    <source>
        <dbReference type="Proteomes" id="UP000220840"/>
    </source>
</evidence>
<gene>
    <name evidence="2" type="ORF">CQ394_01210</name>
</gene>
<proteinExistence type="predicted"/>
<dbReference type="PANTHER" id="PTHR43792:SF1">
    <property type="entry name" value="N-ACETYLTRANSFERASE DOMAIN-CONTAINING PROTEIN"/>
    <property type="match status" value="1"/>
</dbReference>
<dbReference type="OrthoDB" id="9785602at2"/>